<dbReference type="PANTHER" id="PTHR21581:SF6">
    <property type="entry name" value="TRAFFICKING PROTEIN PARTICLE COMPLEX SUBUNIT 12"/>
    <property type="match status" value="1"/>
</dbReference>
<feature type="binding site" evidence="8">
    <location>
        <position position="287"/>
    </location>
    <ligand>
        <name>substrate</name>
    </ligand>
</feature>
<reference evidence="11 12" key="1">
    <citation type="submission" date="2018-06" db="EMBL/GenBank/DDBJ databases">
        <authorList>
            <consortium name="Pathogen Informatics"/>
            <person name="Doyle S."/>
        </authorList>
    </citation>
    <scope>NUCLEOTIDE SEQUENCE [LARGE SCALE GENOMIC DNA]</scope>
    <source>
        <strain evidence="11 12">NCTC13163</strain>
    </source>
</reference>
<evidence type="ECO:0000256" key="4">
    <source>
        <dbReference type="ARBA" id="ARBA00022960"/>
    </source>
</evidence>
<organism evidence="11 12">
    <name type="scientific">Exiguobacterium aurantiacum</name>
    <dbReference type="NCBI Taxonomy" id="33987"/>
    <lineage>
        <taxon>Bacteria</taxon>
        <taxon>Bacillati</taxon>
        <taxon>Bacillota</taxon>
        <taxon>Bacilli</taxon>
        <taxon>Bacillales</taxon>
        <taxon>Bacillales Family XII. Incertae Sedis</taxon>
        <taxon>Exiguobacterium</taxon>
    </lineage>
</organism>
<gene>
    <name evidence="11" type="primary">dacA_2</name>
    <name evidence="11" type="ORF">NCTC13163_01461</name>
</gene>
<dbReference type="PRINTS" id="PR00725">
    <property type="entry name" value="DADACBPTASE1"/>
</dbReference>
<dbReference type="GO" id="GO:0009002">
    <property type="term" value="F:serine-type D-Ala-D-Ala carboxypeptidase activity"/>
    <property type="evidence" value="ECO:0007669"/>
    <property type="project" value="UniProtKB-EC"/>
</dbReference>
<evidence type="ECO:0000313" key="11">
    <source>
        <dbReference type="EMBL" id="STO08094.1"/>
    </source>
</evidence>
<evidence type="ECO:0000256" key="1">
    <source>
        <dbReference type="ARBA" id="ARBA00007164"/>
    </source>
</evidence>
<dbReference type="GO" id="GO:0009252">
    <property type="term" value="P:peptidoglycan biosynthetic process"/>
    <property type="evidence" value="ECO:0007669"/>
    <property type="project" value="UniProtKB-KW"/>
</dbReference>
<evidence type="ECO:0000259" key="10">
    <source>
        <dbReference type="Pfam" id="PF00768"/>
    </source>
</evidence>
<evidence type="ECO:0000256" key="3">
    <source>
        <dbReference type="ARBA" id="ARBA00022801"/>
    </source>
</evidence>
<keyword evidence="6" id="KW-0961">Cell wall biogenesis/degradation</keyword>
<dbReference type="GO" id="GO:0071555">
    <property type="term" value="P:cell wall organization"/>
    <property type="evidence" value="ECO:0007669"/>
    <property type="project" value="UniProtKB-KW"/>
</dbReference>
<dbReference type="SUPFAM" id="SSF56601">
    <property type="entry name" value="beta-lactamase/transpeptidase-like"/>
    <property type="match status" value="1"/>
</dbReference>
<accession>A0A377FU49</accession>
<feature type="active site" description="Proton acceptor" evidence="7">
    <location>
        <position position="113"/>
    </location>
</feature>
<feature type="active site" evidence="7">
    <location>
        <position position="172"/>
    </location>
</feature>
<sequence length="338" mass="37497">MNQTRRHRKQTYMMRRLLFGFALFAVIALIPALVGFKRETPVEPKVAAPVVTTVSQGPDFPVIPMNEWEQGPIAAVAHDDILVGAMTFVNLTDGVILMDKNGEDRVFPASTTKLMTALLAYEKASASNELDAPLINITSSTLDIPWDSHIAHLSIGDQLSVRQALYATLLESGNDAANSLAEYVSGTTGEFVDLMNARATVLGLTGTHFMNAHGYSDPDHYTTARDMAKITYVFGRYPELVEIAGTYEYEANFVDKDGNLKRRWWYHLGSAVNERSIHYSDLVQATKTGYTDESGYTMVFLMEEAGKQYALVTMQAKSGQTFPTMRTVEQIIFGRDIP</sequence>
<comment type="similarity">
    <text evidence="1 9">Belongs to the peptidase S11 family.</text>
</comment>
<dbReference type="PANTHER" id="PTHR21581">
    <property type="entry name" value="D-ALANYL-D-ALANINE CARBOXYPEPTIDASE"/>
    <property type="match status" value="1"/>
</dbReference>
<dbReference type="Gene3D" id="3.40.710.10">
    <property type="entry name" value="DD-peptidase/beta-lactamase superfamily"/>
    <property type="match status" value="1"/>
</dbReference>
<protein>
    <submittedName>
        <fullName evidence="11">D-alanyl-D-alanine carboxypeptidase dacA</fullName>
        <ecNumber evidence="11">3.4.16.4</ecNumber>
    </submittedName>
</protein>
<dbReference type="EMBL" id="UGGP01000001">
    <property type="protein sequence ID" value="STO08094.1"/>
    <property type="molecule type" value="Genomic_DNA"/>
</dbReference>
<feature type="active site" description="Acyl-ester intermediate" evidence="7">
    <location>
        <position position="110"/>
    </location>
</feature>
<dbReference type="STRING" id="1397694.GCA_000702585_01960"/>
<evidence type="ECO:0000256" key="6">
    <source>
        <dbReference type="ARBA" id="ARBA00023316"/>
    </source>
</evidence>
<evidence type="ECO:0000313" key="12">
    <source>
        <dbReference type="Proteomes" id="UP000254060"/>
    </source>
</evidence>
<evidence type="ECO:0000256" key="9">
    <source>
        <dbReference type="RuleBase" id="RU004016"/>
    </source>
</evidence>
<keyword evidence="2" id="KW-0732">Signal</keyword>
<dbReference type="AlphaFoldDB" id="A0A377FU49"/>
<keyword evidence="4" id="KW-0133">Cell shape</keyword>
<keyword evidence="11" id="KW-0121">Carboxypeptidase</keyword>
<name>A0A377FU49_9BACL</name>
<dbReference type="EC" id="3.4.16.4" evidence="11"/>
<dbReference type="GO" id="GO:0008360">
    <property type="term" value="P:regulation of cell shape"/>
    <property type="evidence" value="ECO:0007669"/>
    <property type="project" value="UniProtKB-KW"/>
</dbReference>
<dbReference type="Proteomes" id="UP000254060">
    <property type="component" value="Unassembled WGS sequence"/>
</dbReference>
<dbReference type="GO" id="GO:0006508">
    <property type="term" value="P:proteolysis"/>
    <property type="evidence" value="ECO:0007669"/>
    <property type="project" value="InterPro"/>
</dbReference>
<dbReference type="InterPro" id="IPR018044">
    <property type="entry name" value="Peptidase_S11"/>
</dbReference>
<evidence type="ECO:0000256" key="5">
    <source>
        <dbReference type="ARBA" id="ARBA00022984"/>
    </source>
</evidence>
<proteinExistence type="inferred from homology"/>
<feature type="domain" description="Peptidase S11 D-alanyl-D-alanine carboxypeptidase A N-terminal" evidence="10">
    <location>
        <begin position="77"/>
        <end position="317"/>
    </location>
</feature>
<dbReference type="Pfam" id="PF00768">
    <property type="entry name" value="Peptidase_S11"/>
    <property type="match status" value="1"/>
</dbReference>
<dbReference type="InterPro" id="IPR012338">
    <property type="entry name" value="Beta-lactam/transpept-like"/>
</dbReference>
<dbReference type="InterPro" id="IPR001967">
    <property type="entry name" value="Peptidase_S11_N"/>
</dbReference>
<keyword evidence="3 11" id="KW-0378">Hydrolase</keyword>
<evidence type="ECO:0000256" key="2">
    <source>
        <dbReference type="ARBA" id="ARBA00022729"/>
    </source>
</evidence>
<dbReference type="RefSeq" id="WP_235263332.1">
    <property type="nucleotide sequence ID" value="NZ_UGGP01000001.1"/>
</dbReference>
<evidence type="ECO:0000256" key="8">
    <source>
        <dbReference type="PIRSR" id="PIRSR618044-2"/>
    </source>
</evidence>
<keyword evidence="11" id="KW-0645">Protease</keyword>
<evidence type="ECO:0000256" key="7">
    <source>
        <dbReference type="PIRSR" id="PIRSR618044-1"/>
    </source>
</evidence>
<keyword evidence="5" id="KW-0573">Peptidoglycan synthesis</keyword>